<dbReference type="AlphaFoldDB" id="A0A2Z6QXX5"/>
<feature type="transmembrane region" description="Helical" evidence="6">
    <location>
        <begin position="48"/>
        <end position="66"/>
    </location>
</feature>
<dbReference type="PANTHER" id="PTHR23507:SF1">
    <property type="entry name" value="FI18259P1-RELATED"/>
    <property type="match status" value="1"/>
</dbReference>
<dbReference type="Gene3D" id="1.20.1250.20">
    <property type="entry name" value="MFS general substrate transporter like domains"/>
    <property type="match status" value="1"/>
</dbReference>
<dbReference type="InterPro" id="IPR020846">
    <property type="entry name" value="MFS_dom"/>
</dbReference>
<feature type="transmembrane region" description="Helical" evidence="6">
    <location>
        <begin position="152"/>
        <end position="173"/>
    </location>
</feature>
<keyword evidence="4 6" id="KW-0472">Membrane</keyword>
<feature type="transmembrane region" description="Helical" evidence="6">
    <location>
        <begin position="327"/>
        <end position="354"/>
    </location>
</feature>
<keyword evidence="2 6" id="KW-0812">Transmembrane</keyword>
<feature type="region of interest" description="Disordered" evidence="5">
    <location>
        <begin position="1"/>
        <end position="31"/>
    </location>
</feature>
<evidence type="ECO:0000256" key="2">
    <source>
        <dbReference type="ARBA" id="ARBA00022692"/>
    </source>
</evidence>
<reference evidence="8 10" key="1">
    <citation type="submission" date="2017-11" db="EMBL/GenBank/DDBJ databases">
        <title>The genome of Rhizophagus clarus HR1 reveals common genetic basis of auxotrophy among arbuscular mycorrhizal fungi.</title>
        <authorList>
            <person name="Kobayashi Y."/>
        </authorList>
    </citation>
    <scope>NUCLEOTIDE SEQUENCE [LARGE SCALE GENOMIC DNA]</scope>
    <source>
        <strain evidence="8 10">HR1</strain>
    </source>
</reference>
<evidence type="ECO:0000256" key="3">
    <source>
        <dbReference type="ARBA" id="ARBA00022989"/>
    </source>
</evidence>
<dbReference type="Proteomes" id="UP000247702">
    <property type="component" value="Unassembled WGS sequence"/>
</dbReference>
<dbReference type="Pfam" id="PF07690">
    <property type="entry name" value="MFS_1"/>
    <property type="match status" value="1"/>
</dbReference>
<gene>
    <name evidence="9" type="ORF">RCL2_000568700</name>
    <name evidence="8" type="ORF">RclHR1_01170010</name>
</gene>
<dbReference type="PROSITE" id="PS50850">
    <property type="entry name" value="MFS"/>
    <property type="match status" value="1"/>
</dbReference>
<name>A0A2Z6QXX5_9GLOM</name>
<evidence type="ECO:0000313" key="10">
    <source>
        <dbReference type="Proteomes" id="UP000247702"/>
    </source>
</evidence>
<keyword evidence="3 6" id="KW-1133">Transmembrane helix</keyword>
<sequence length="549" mass="60526">MTTHRAHPKSDESEPLLSPTSSTSLASSTSPTPIKKIKKKVWHKTASAYWLLPSFMLIAIINGLGITAKVQFYLRAVCYDYYSSKNTGPSFSASFLINPINDYPDELCNNADVQAATSRFLMIMDLCSAVPAIFVLAPLGSLSDIKGRKISLLIATVGLALTTLTLLMVGTSIDTFGLYFLLVGALLEGITGGFISLVTSSYAYATDCTPPTERSMIFGWMQGSFFVGFVGPMIGGWIIEMTNNLLSVFYIILVVYIIAFFYFLFILPESLSKEKLLENLNRQQGPNSSFDRNQLIKSWVIYSILKPLTILFEKKDRNNNDDFFTKYSLLILASINTLLAAALIGIQSVFLLYVTLVFKWSLVDQGYCFLILGISRVVVLLILFPLLISSIKRKIVLKITKNNGNQFNIDNNDSDEPIMVKDEEEKQLRNYEIWILRFALFIDVIAYAGHGLAPSGSAFLFATVIASLGTVSGSVIKSLQTNLVPPSQVGQLLGALSVLDSISRVVSPVAFNALYSVLVLTSPNLIWYGITSLMAMAFILSLGVMPKYN</sequence>
<feature type="transmembrane region" description="Helical" evidence="6">
    <location>
        <begin position="120"/>
        <end position="140"/>
    </location>
</feature>
<evidence type="ECO:0000256" key="1">
    <source>
        <dbReference type="ARBA" id="ARBA00004141"/>
    </source>
</evidence>
<comment type="caution">
    <text evidence="8">The sequence shown here is derived from an EMBL/GenBank/DDBJ whole genome shotgun (WGS) entry which is preliminary data.</text>
</comment>
<dbReference type="Proteomes" id="UP000615446">
    <property type="component" value="Unassembled WGS sequence"/>
</dbReference>
<evidence type="ECO:0000259" key="7">
    <source>
        <dbReference type="PROSITE" id="PS50850"/>
    </source>
</evidence>
<feature type="domain" description="Major facilitator superfamily (MFS) profile" evidence="7">
    <location>
        <begin position="51"/>
        <end position="549"/>
    </location>
</feature>
<dbReference type="SUPFAM" id="SSF103473">
    <property type="entry name" value="MFS general substrate transporter"/>
    <property type="match status" value="1"/>
</dbReference>
<dbReference type="GO" id="GO:0022857">
    <property type="term" value="F:transmembrane transporter activity"/>
    <property type="evidence" value="ECO:0007669"/>
    <property type="project" value="InterPro"/>
</dbReference>
<protein>
    <submittedName>
        <fullName evidence="9">MFS general substrate transporter</fullName>
    </submittedName>
</protein>
<dbReference type="EMBL" id="BLAL01000037">
    <property type="protein sequence ID" value="GES78383.1"/>
    <property type="molecule type" value="Genomic_DNA"/>
</dbReference>
<dbReference type="EMBL" id="BEXD01000191">
    <property type="protein sequence ID" value="GBB85126.1"/>
    <property type="molecule type" value="Genomic_DNA"/>
</dbReference>
<dbReference type="PANTHER" id="PTHR23507">
    <property type="entry name" value="ZGC:174356"/>
    <property type="match status" value="1"/>
</dbReference>
<evidence type="ECO:0000313" key="9">
    <source>
        <dbReference type="EMBL" id="GES78383.1"/>
    </source>
</evidence>
<feature type="transmembrane region" description="Helical" evidence="6">
    <location>
        <begin position="245"/>
        <end position="267"/>
    </location>
</feature>
<evidence type="ECO:0000313" key="8">
    <source>
        <dbReference type="EMBL" id="GBB85126.1"/>
    </source>
</evidence>
<reference evidence="9" key="2">
    <citation type="submission" date="2019-10" db="EMBL/GenBank/DDBJ databases">
        <title>Conservation and host-specific expression of non-tandemly repeated heterogenous ribosome RNA gene in arbuscular mycorrhizal fungi.</title>
        <authorList>
            <person name="Maeda T."/>
            <person name="Kobayashi Y."/>
            <person name="Nakagawa T."/>
            <person name="Ezawa T."/>
            <person name="Yamaguchi K."/>
            <person name="Bino T."/>
            <person name="Nishimoto Y."/>
            <person name="Shigenobu S."/>
            <person name="Kawaguchi M."/>
        </authorList>
    </citation>
    <scope>NUCLEOTIDE SEQUENCE</scope>
    <source>
        <strain evidence="9">HR1</strain>
    </source>
</reference>
<evidence type="ECO:0000256" key="6">
    <source>
        <dbReference type="SAM" id="Phobius"/>
    </source>
</evidence>
<dbReference type="OrthoDB" id="3026777at2759"/>
<evidence type="ECO:0000256" key="5">
    <source>
        <dbReference type="SAM" id="MobiDB-lite"/>
    </source>
</evidence>
<proteinExistence type="predicted"/>
<keyword evidence="10" id="KW-1185">Reference proteome</keyword>
<feature type="transmembrane region" description="Helical" evidence="6">
    <location>
        <begin position="366"/>
        <end position="388"/>
    </location>
</feature>
<feature type="transmembrane region" description="Helical" evidence="6">
    <location>
        <begin position="179"/>
        <end position="205"/>
    </location>
</feature>
<accession>A0A2Z6QXX5</accession>
<evidence type="ECO:0000256" key="4">
    <source>
        <dbReference type="ARBA" id="ARBA00023136"/>
    </source>
</evidence>
<dbReference type="GO" id="GO:0016020">
    <property type="term" value="C:membrane"/>
    <property type="evidence" value="ECO:0007669"/>
    <property type="project" value="UniProtKB-SubCell"/>
</dbReference>
<dbReference type="InterPro" id="IPR011701">
    <property type="entry name" value="MFS"/>
</dbReference>
<feature type="compositionally biased region" description="Low complexity" evidence="5">
    <location>
        <begin position="15"/>
        <end position="31"/>
    </location>
</feature>
<organism evidence="8 10">
    <name type="scientific">Rhizophagus clarus</name>
    <dbReference type="NCBI Taxonomy" id="94130"/>
    <lineage>
        <taxon>Eukaryota</taxon>
        <taxon>Fungi</taxon>
        <taxon>Fungi incertae sedis</taxon>
        <taxon>Mucoromycota</taxon>
        <taxon>Glomeromycotina</taxon>
        <taxon>Glomeromycetes</taxon>
        <taxon>Glomerales</taxon>
        <taxon>Glomeraceae</taxon>
        <taxon>Rhizophagus</taxon>
    </lineage>
</organism>
<feature type="transmembrane region" description="Helical" evidence="6">
    <location>
        <begin position="525"/>
        <end position="545"/>
    </location>
</feature>
<comment type="subcellular location">
    <subcellularLocation>
        <location evidence="1">Membrane</location>
        <topology evidence="1">Multi-pass membrane protein</topology>
    </subcellularLocation>
</comment>
<feature type="transmembrane region" description="Helical" evidence="6">
    <location>
        <begin position="217"/>
        <end position="239"/>
    </location>
</feature>
<dbReference type="InterPro" id="IPR036259">
    <property type="entry name" value="MFS_trans_sf"/>
</dbReference>